<feature type="signal peptide" evidence="10">
    <location>
        <begin position="1"/>
        <end position="18"/>
    </location>
</feature>
<dbReference type="GeneTree" id="ENSGT01090000259985"/>
<evidence type="ECO:0000313" key="14">
    <source>
        <dbReference type="Proteomes" id="UP000694389"/>
    </source>
</evidence>
<dbReference type="GO" id="GO:0016787">
    <property type="term" value="F:hydrolase activity"/>
    <property type="evidence" value="ECO:0007669"/>
    <property type="project" value="UniProtKB-KW"/>
</dbReference>
<keyword evidence="14" id="KW-1185">Reference proteome</keyword>
<dbReference type="Gene3D" id="3.40.50.10140">
    <property type="entry name" value="Toll/interleukin-1 receptor homology (TIR) domain"/>
    <property type="match status" value="1"/>
</dbReference>
<keyword evidence="6" id="KW-1015">Disulfide bond</keyword>
<dbReference type="SMART" id="SM00255">
    <property type="entry name" value="TIR"/>
    <property type="match status" value="1"/>
</dbReference>
<protein>
    <submittedName>
        <fullName evidence="13">Uncharacterized protein</fullName>
    </submittedName>
</protein>
<evidence type="ECO:0000256" key="3">
    <source>
        <dbReference type="ARBA" id="ARBA00022737"/>
    </source>
</evidence>
<evidence type="ECO:0000256" key="7">
    <source>
        <dbReference type="ARBA" id="ARBA00023180"/>
    </source>
</evidence>
<keyword evidence="9" id="KW-0812">Transmembrane</keyword>
<dbReference type="InterPro" id="IPR036179">
    <property type="entry name" value="Ig-like_dom_sf"/>
</dbReference>
<evidence type="ECO:0000256" key="6">
    <source>
        <dbReference type="ARBA" id="ARBA00023157"/>
    </source>
</evidence>
<dbReference type="Proteomes" id="UP000694389">
    <property type="component" value="Unassembled WGS sequence"/>
</dbReference>
<keyword evidence="7" id="KW-0325">Glycoprotein</keyword>
<dbReference type="InterPro" id="IPR000157">
    <property type="entry name" value="TIR_dom"/>
</dbReference>
<dbReference type="InterPro" id="IPR015621">
    <property type="entry name" value="IL-1_rcpt_fam"/>
</dbReference>
<evidence type="ECO:0000256" key="5">
    <source>
        <dbReference type="ARBA" id="ARBA00023027"/>
    </source>
</evidence>
<dbReference type="Gene3D" id="2.60.40.10">
    <property type="entry name" value="Immunoglobulins"/>
    <property type="match status" value="3"/>
</dbReference>
<evidence type="ECO:0000256" key="10">
    <source>
        <dbReference type="SAM" id="SignalP"/>
    </source>
</evidence>
<feature type="domain" description="TIR" evidence="11">
    <location>
        <begin position="371"/>
        <end position="517"/>
    </location>
</feature>
<feature type="chain" id="PRO_5035888119" evidence="10">
    <location>
        <begin position="19"/>
        <end position="533"/>
    </location>
</feature>
<keyword evidence="3" id="KW-0677">Repeat</keyword>
<dbReference type="PRINTS" id="PR01536">
    <property type="entry name" value="INTRLKN1R12F"/>
</dbReference>
<feature type="domain" description="Ig-like" evidence="12">
    <location>
        <begin position="220"/>
        <end position="318"/>
    </location>
</feature>
<reference evidence="13" key="2">
    <citation type="submission" date="2025-09" db="UniProtKB">
        <authorList>
            <consortium name="Ensembl"/>
        </authorList>
    </citation>
    <scope>IDENTIFICATION</scope>
</reference>
<dbReference type="PANTHER" id="PTHR11890:SF6">
    <property type="entry name" value="INTERLEUKIN-18 RECEPTOR 1"/>
    <property type="match status" value="1"/>
</dbReference>
<dbReference type="PROSITE" id="PS50835">
    <property type="entry name" value="IG_LIKE"/>
    <property type="match status" value="2"/>
</dbReference>
<dbReference type="InterPro" id="IPR013783">
    <property type="entry name" value="Ig-like_fold"/>
</dbReference>
<keyword evidence="5" id="KW-0520">NAD</keyword>
<evidence type="ECO:0000259" key="12">
    <source>
        <dbReference type="PROSITE" id="PS50835"/>
    </source>
</evidence>
<dbReference type="PANTHER" id="PTHR11890">
    <property type="entry name" value="INTERLEUKIN-1 RECEPTOR FAMILY MEMBER"/>
    <property type="match status" value="1"/>
</dbReference>
<evidence type="ECO:0000256" key="4">
    <source>
        <dbReference type="ARBA" id="ARBA00022801"/>
    </source>
</evidence>
<dbReference type="InterPro" id="IPR003599">
    <property type="entry name" value="Ig_sub"/>
</dbReference>
<evidence type="ECO:0000313" key="13">
    <source>
        <dbReference type="Ensembl" id="ENSDLAP00005049552.2"/>
    </source>
</evidence>
<dbReference type="Ensembl" id="ENSDLAT00005052820.2">
    <property type="protein sequence ID" value="ENSDLAP00005049552.2"/>
    <property type="gene ID" value="ENSDLAG00005021681.2"/>
</dbReference>
<dbReference type="AlphaFoldDB" id="A0A8C4NV67"/>
<reference evidence="13" key="1">
    <citation type="submission" date="2025-08" db="UniProtKB">
        <authorList>
            <consortium name="Ensembl"/>
        </authorList>
    </citation>
    <scope>IDENTIFICATION</scope>
</reference>
<dbReference type="GeneID" id="127351507"/>
<comment type="similarity">
    <text evidence="1">Belongs to the interleukin-1 receptor family.</text>
</comment>
<dbReference type="InterPro" id="IPR004074">
    <property type="entry name" value="IL-1_rcpt_I/II-typ"/>
</dbReference>
<dbReference type="InterPro" id="IPR035897">
    <property type="entry name" value="Toll_tir_struct_dom_sf"/>
</dbReference>
<keyword evidence="4" id="KW-0378">Hydrolase</keyword>
<dbReference type="RefSeq" id="XP_051235062.1">
    <property type="nucleotide sequence ID" value="XM_051379102.1"/>
</dbReference>
<gene>
    <name evidence="13" type="primary">LOC127351507</name>
</gene>
<keyword evidence="9" id="KW-1133">Transmembrane helix</keyword>
<evidence type="ECO:0000256" key="2">
    <source>
        <dbReference type="ARBA" id="ARBA00022729"/>
    </source>
</evidence>
<dbReference type="Pfam" id="PF01582">
    <property type="entry name" value="TIR"/>
    <property type="match status" value="1"/>
</dbReference>
<proteinExistence type="inferred from homology"/>
<dbReference type="SUPFAM" id="SSF48726">
    <property type="entry name" value="Immunoglobulin"/>
    <property type="match status" value="2"/>
</dbReference>
<accession>A0A8C4NV67</accession>
<evidence type="ECO:0000256" key="9">
    <source>
        <dbReference type="SAM" id="Phobius"/>
    </source>
</evidence>
<dbReference type="SUPFAM" id="SSF52200">
    <property type="entry name" value="Toll/Interleukin receptor TIR domain"/>
    <property type="match status" value="1"/>
</dbReference>
<name>A0A8C4NV67_DICLA</name>
<evidence type="ECO:0000259" key="11">
    <source>
        <dbReference type="PROSITE" id="PS50104"/>
    </source>
</evidence>
<evidence type="ECO:0000256" key="1">
    <source>
        <dbReference type="ARBA" id="ARBA00009752"/>
    </source>
</evidence>
<keyword evidence="9" id="KW-0472">Membrane</keyword>
<dbReference type="PROSITE" id="PS50104">
    <property type="entry name" value="TIR"/>
    <property type="match status" value="1"/>
</dbReference>
<keyword evidence="2 10" id="KW-0732">Signal</keyword>
<keyword evidence="8" id="KW-0393">Immunoglobulin domain</keyword>
<organism evidence="13 14">
    <name type="scientific">Dicentrarchus labrax</name>
    <name type="common">European seabass</name>
    <name type="synonym">Morone labrax</name>
    <dbReference type="NCBI Taxonomy" id="13489"/>
    <lineage>
        <taxon>Eukaryota</taxon>
        <taxon>Metazoa</taxon>
        <taxon>Chordata</taxon>
        <taxon>Craniata</taxon>
        <taxon>Vertebrata</taxon>
        <taxon>Euteleostomi</taxon>
        <taxon>Actinopterygii</taxon>
        <taxon>Neopterygii</taxon>
        <taxon>Teleostei</taxon>
        <taxon>Neoteleostei</taxon>
        <taxon>Acanthomorphata</taxon>
        <taxon>Eupercaria</taxon>
        <taxon>Moronidae</taxon>
        <taxon>Dicentrarchus</taxon>
    </lineage>
</organism>
<feature type="transmembrane region" description="Helical" evidence="9">
    <location>
        <begin position="325"/>
        <end position="347"/>
    </location>
</feature>
<dbReference type="SMART" id="SM00409">
    <property type="entry name" value="IG"/>
    <property type="match status" value="3"/>
</dbReference>
<dbReference type="InterPro" id="IPR007110">
    <property type="entry name" value="Ig-like_dom"/>
</dbReference>
<evidence type="ECO:0000256" key="8">
    <source>
        <dbReference type="ARBA" id="ARBA00023319"/>
    </source>
</evidence>
<feature type="domain" description="Ig-like" evidence="12">
    <location>
        <begin position="22"/>
        <end position="110"/>
    </location>
</feature>
<dbReference type="PRINTS" id="PR01537">
    <property type="entry name" value="INTRLKN1R1F"/>
</dbReference>
<sequence>MTVKVLLVILIFLHTSLTGVSPQTARKIYVKTGELVALQCPHYTGNKHNDTKLIWTSYTTQERDLTAEQRPVGILVHGRSLVILSVSVFHQGNYSCSLGNASKTFWFTLTVYKTQTKEYEEKTMYTRTCYTQESCKLQCPRANIPAANIQNITSKGIIWHKEGKSFPTVYFPSLEEKDRGAYTCTRSYLYHGQTYNMTFIVKLDVQPNEDSDQAARIISPLKSEVISVDLGSRVVIDCKAVVYSNVADVFWLSGKSFVDSNNNSRVFYNSSREYYNEVTRITASLVFKKVLEEDLLKNYTCKLQTDNQRPSFVTVTLAQKVRPSYISLALGIVCTVVVMVFTVVIYVKFKINITLFLRDTLGCHSSTSDGKSYDAYLMCYKSDTEAGLNEDDRKWLESVLEERFGYSLCLYDRDVLPGKAEAEAVLESIEQSRTVVLVPTSPDPGPGFSLLSAIHAALVERQTRMVFIKTETTEQSRSGSLPEALQILSEAGNCVTWKGISSIPPSSSFWKQLRYHLPAPQHAPKLMLLPQKI</sequence>
<dbReference type="GO" id="GO:0004908">
    <property type="term" value="F:interleukin-1 receptor activity"/>
    <property type="evidence" value="ECO:0007669"/>
    <property type="project" value="InterPro"/>
</dbReference>